<reference evidence="2 3" key="1">
    <citation type="submission" date="2020-04" db="EMBL/GenBank/DDBJ databases">
        <authorList>
            <person name="Chase M.A."/>
            <person name="Coleman C.N."/>
            <person name="Cunha M.O."/>
            <person name="Daffner M."/>
            <person name="Deam C.J."/>
            <person name="Deloso L.J."/>
            <person name="Desomma A.M."/>
            <person name="Gallardo J."/>
            <person name="Horne M.E."/>
            <person name="Kanahan O.P."/>
            <person name="Lam V."/>
            <person name="Morgan R.T."/>
            <person name="Mustor E.M."/>
            <person name="Ricardo-Iglesias M."/>
            <person name="Sartorio C.J."/>
            <person name="Sciacchitano A.R."/>
            <person name="Tvenstrup A.W."/>
            <person name="Wood A.R."/>
            <person name="Pollenz R.S."/>
            <person name="Garlena R.A."/>
            <person name="Russell D.A."/>
            <person name="Pope W.H."/>
            <person name="Jacobs-Sera D."/>
            <person name="Hatfull G.F."/>
        </authorList>
    </citation>
    <scope>NUCLEOTIDE SEQUENCE [LARGE SCALE GENOMIC DNA]</scope>
</reference>
<evidence type="ECO:0000313" key="3">
    <source>
        <dbReference type="Proteomes" id="UP000501526"/>
    </source>
</evidence>
<dbReference type="EMBL" id="MT310850">
    <property type="protein sequence ID" value="QJD49662.1"/>
    <property type="molecule type" value="Genomic_DNA"/>
</dbReference>
<dbReference type="RefSeq" id="YP_009859473.1">
    <property type="nucleotide sequence ID" value="NC_048876.1"/>
</dbReference>
<dbReference type="Proteomes" id="UP000501526">
    <property type="component" value="Segment"/>
</dbReference>
<name>A0A6M3SXK1_9CAUD</name>
<sequence length="55" mass="5863">MGRHFRAEGETPSIFVSPFSKFITTAGGGTAVLPKPNPLPHGRHAAESNEEDDSN</sequence>
<protein>
    <submittedName>
        <fullName evidence="2">Uncharacterized protein</fullName>
    </submittedName>
</protein>
<keyword evidence="3" id="KW-1185">Reference proteome</keyword>
<gene>
    <name evidence="2" type="primary">63</name>
    <name evidence="2" type="ORF">SEA_SECRETARIAT_63</name>
</gene>
<organism evidence="2 3">
    <name type="scientific">Gordonia phage Secretariat</name>
    <dbReference type="NCBI Taxonomy" id="2725616"/>
    <lineage>
        <taxon>Viruses</taxon>
        <taxon>Duplodnaviria</taxon>
        <taxon>Heunggongvirae</taxon>
        <taxon>Uroviricota</taxon>
        <taxon>Caudoviricetes</taxon>
        <taxon>Deejayvirinae</taxon>
        <taxon>Secretariatvirus</taxon>
        <taxon>Secretariatvirus secretariat</taxon>
    </lineage>
</organism>
<evidence type="ECO:0000256" key="1">
    <source>
        <dbReference type="SAM" id="MobiDB-lite"/>
    </source>
</evidence>
<evidence type="ECO:0000313" key="2">
    <source>
        <dbReference type="EMBL" id="QJD49662.1"/>
    </source>
</evidence>
<feature type="region of interest" description="Disordered" evidence="1">
    <location>
        <begin position="27"/>
        <end position="55"/>
    </location>
</feature>
<dbReference type="GeneID" id="55630572"/>
<accession>A0A6M3SXK1</accession>
<proteinExistence type="predicted"/>
<dbReference type="KEGG" id="vg:55630572"/>